<gene>
    <name evidence="3" type="ORF">Cyrtocomes_00433</name>
</gene>
<sequence length="111" mass="12663">MSSEILRNKVRRSLQELVLHVSEVSRRILKLNSELADLIGKNNKLREENSELKNEINDLRVQIASMERELMGNGISKSNTDADHASSYSGNDSRSEVSIAELRRLLSRRDK</sequence>
<organism evidence="3 4">
    <name type="scientific">Candidatus Cyrtobacter comes</name>
    <dbReference type="NCBI Taxonomy" id="675776"/>
    <lineage>
        <taxon>Bacteria</taxon>
        <taxon>Pseudomonadati</taxon>
        <taxon>Pseudomonadota</taxon>
        <taxon>Alphaproteobacteria</taxon>
        <taxon>Rickettsiales</taxon>
        <taxon>Candidatus Midichloriaceae</taxon>
        <taxon>Candidatus Cyrtobacter</taxon>
    </lineage>
</organism>
<dbReference type="EMBL" id="JARGYT010000018">
    <property type="protein sequence ID" value="MDZ5762066.1"/>
    <property type="molecule type" value="Genomic_DNA"/>
</dbReference>
<keyword evidence="4" id="KW-1185">Reference proteome</keyword>
<evidence type="ECO:0000313" key="4">
    <source>
        <dbReference type="Proteomes" id="UP001293791"/>
    </source>
</evidence>
<proteinExistence type="predicted"/>
<dbReference type="Gene3D" id="1.20.5.1700">
    <property type="match status" value="1"/>
</dbReference>
<feature type="region of interest" description="Disordered" evidence="2">
    <location>
        <begin position="71"/>
        <end position="96"/>
    </location>
</feature>
<evidence type="ECO:0000256" key="1">
    <source>
        <dbReference type="SAM" id="Coils"/>
    </source>
</evidence>
<reference evidence="3 4" key="1">
    <citation type="submission" date="2023-02" db="EMBL/GenBank/DDBJ databases">
        <title>Host association and intracellularity evolved multiple times independently in the Rickettsiales.</title>
        <authorList>
            <person name="Castelli M."/>
            <person name="Nardi T."/>
            <person name="Gammuto L."/>
            <person name="Bellinzona G."/>
            <person name="Sabaneyeva E."/>
            <person name="Potekhin A."/>
            <person name="Serra V."/>
            <person name="Petroni G."/>
            <person name="Sassera D."/>
        </authorList>
    </citation>
    <scope>NUCLEOTIDE SEQUENCE [LARGE SCALE GENOMIC DNA]</scope>
    <source>
        <strain evidence="3 4">BOD18</strain>
    </source>
</reference>
<evidence type="ECO:0000256" key="2">
    <source>
        <dbReference type="SAM" id="MobiDB-lite"/>
    </source>
</evidence>
<evidence type="ECO:0000313" key="3">
    <source>
        <dbReference type="EMBL" id="MDZ5762066.1"/>
    </source>
</evidence>
<evidence type="ECO:0008006" key="5">
    <source>
        <dbReference type="Google" id="ProtNLM"/>
    </source>
</evidence>
<name>A0ABU5L7G0_9RICK</name>
<keyword evidence="1" id="KW-0175">Coiled coil</keyword>
<feature type="coiled-coil region" evidence="1">
    <location>
        <begin position="28"/>
        <end position="69"/>
    </location>
</feature>
<dbReference type="Proteomes" id="UP001293791">
    <property type="component" value="Unassembled WGS sequence"/>
</dbReference>
<protein>
    <recommendedName>
        <fullName evidence="5">Initiation-control protein YabA</fullName>
    </recommendedName>
</protein>
<comment type="caution">
    <text evidence="3">The sequence shown here is derived from an EMBL/GenBank/DDBJ whole genome shotgun (WGS) entry which is preliminary data.</text>
</comment>
<accession>A0ABU5L7G0</accession>
<dbReference type="RefSeq" id="WP_322497553.1">
    <property type="nucleotide sequence ID" value="NZ_JARGYT010000018.1"/>
</dbReference>